<keyword evidence="8" id="KW-0249">Electron transport</keyword>
<dbReference type="GO" id="GO:0046872">
    <property type="term" value="F:metal ion binding"/>
    <property type="evidence" value="ECO:0007669"/>
    <property type="project" value="UniProtKB-KW"/>
</dbReference>
<comment type="subcellular location">
    <subcellularLocation>
        <location evidence="1">Cell membrane</location>
        <topology evidence="1">Multi-pass membrane protein</topology>
    </subcellularLocation>
</comment>
<dbReference type="Pfam" id="PF02322">
    <property type="entry name" value="Cyt_bd_oxida_II"/>
    <property type="match status" value="1"/>
</dbReference>
<keyword evidence="14" id="KW-1185">Reference proteome</keyword>
<evidence type="ECO:0000256" key="11">
    <source>
        <dbReference type="ARBA" id="ARBA00023136"/>
    </source>
</evidence>
<comment type="similarity">
    <text evidence="2">Belongs to the cytochrome ubiquinol oxidase subunit 2 family.</text>
</comment>
<keyword evidence="3" id="KW-0813">Transport</keyword>
<feature type="transmembrane region" description="Helical" evidence="12">
    <location>
        <begin position="124"/>
        <end position="141"/>
    </location>
</feature>
<dbReference type="NCBIfam" id="TIGR00203">
    <property type="entry name" value="cydB"/>
    <property type="match status" value="1"/>
</dbReference>
<dbReference type="GO" id="GO:0016682">
    <property type="term" value="F:oxidoreductase activity, acting on diphenols and related substances as donors, oxygen as acceptor"/>
    <property type="evidence" value="ECO:0007669"/>
    <property type="project" value="TreeGrafter"/>
</dbReference>
<dbReference type="STRING" id="208480.SAMN02910418_01832"/>
<evidence type="ECO:0000256" key="9">
    <source>
        <dbReference type="ARBA" id="ARBA00022989"/>
    </source>
</evidence>
<protein>
    <submittedName>
        <fullName evidence="13">Cytochrome d ubiquinol oxidase subunit II</fullName>
    </submittedName>
</protein>
<evidence type="ECO:0000256" key="3">
    <source>
        <dbReference type="ARBA" id="ARBA00022448"/>
    </source>
</evidence>
<evidence type="ECO:0000256" key="6">
    <source>
        <dbReference type="ARBA" id="ARBA00022692"/>
    </source>
</evidence>
<dbReference type="GO" id="GO:0070069">
    <property type="term" value="C:cytochrome complex"/>
    <property type="evidence" value="ECO:0007669"/>
    <property type="project" value="TreeGrafter"/>
</dbReference>
<dbReference type="PANTHER" id="PTHR43141">
    <property type="entry name" value="CYTOCHROME BD2 SUBUNIT II"/>
    <property type="match status" value="1"/>
</dbReference>
<evidence type="ECO:0000313" key="13">
    <source>
        <dbReference type="EMBL" id="OKL54665.1"/>
    </source>
</evidence>
<dbReference type="InterPro" id="IPR003317">
    <property type="entry name" value="Cyt-d_oxidase_su2"/>
</dbReference>
<accession>A0A1Q5Q4C3</accession>
<keyword evidence="6 12" id="KW-0812">Transmembrane</keyword>
<dbReference type="GO" id="GO:0005886">
    <property type="term" value="C:plasma membrane"/>
    <property type="evidence" value="ECO:0007669"/>
    <property type="project" value="UniProtKB-SubCell"/>
</dbReference>
<sequence>MSHEFLQVLWFILIAVLWAGYLVLEGFDFGVGMLLRWLPENARERRLMLNTIGPHWDGNEVWLLTAGGATFAAFPEWYATMFSGFYLALFVILVVLILRIVAIEWRGKISDPVWTERWDWFHTISAWVATFLWGVAFANLVQGMKIEVLQRGTWEVVPPEQITDGTLANAVHVMPGGFAGFFSLLTPFTILGGLVTCGLFLTHGAIFLALKTDGSLQQRAIAMSKKASIVSLVVAGIFAVLAQLLYGGHWLGWVGLVVAALALVGVVLATHAEREGWAFIGNAVAAVFAVVLIFSTMFPYVMKSSIDPAYSLTIWDASSSEKTLPVMTIVALTLVPVVLAYTAWSYWTFRKRLTVDHIPEQNAGLPMSFLSQ</sequence>
<organism evidence="13 14">
    <name type="scientific">Bowdeniella nasicola</name>
    <dbReference type="NCBI Taxonomy" id="208480"/>
    <lineage>
        <taxon>Bacteria</taxon>
        <taxon>Bacillati</taxon>
        <taxon>Actinomycetota</taxon>
        <taxon>Actinomycetes</taxon>
        <taxon>Actinomycetales</taxon>
        <taxon>Actinomycetaceae</taxon>
        <taxon>Bowdeniella</taxon>
    </lineage>
</organism>
<feature type="transmembrane region" description="Helical" evidence="12">
    <location>
        <begin position="277"/>
        <end position="302"/>
    </location>
</feature>
<feature type="transmembrane region" description="Helical" evidence="12">
    <location>
        <begin position="252"/>
        <end position="270"/>
    </location>
</feature>
<name>A0A1Q5Q4C3_9ACTO</name>
<evidence type="ECO:0000256" key="12">
    <source>
        <dbReference type="SAM" id="Phobius"/>
    </source>
</evidence>
<dbReference type="EMBL" id="MQVR01000010">
    <property type="protein sequence ID" value="OKL54665.1"/>
    <property type="molecule type" value="Genomic_DNA"/>
</dbReference>
<gene>
    <name evidence="13" type="ORF">BSZ39_02985</name>
</gene>
<feature type="transmembrane region" description="Helical" evidence="12">
    <location>
        <begin position="84"/>
        <end position="103"/>
    </location>
</feature>
<dbReference type="AlphaFoldDB" id="A0A1Q5Q4C3"/>
<feature type="transmembrane region" description="Helical" evidence="12">
    <location>
        <begin position="322"/>
        <end position="344"/>
    </location>
</feature>
<keyword evidence="4" id="KW-1003">Cell membrane</keyword>
<dbReference type="PANTHER" id="PTHR43141:SF5">
    <property type="entry name" value="CYTOCHROME BD-I UBIQUINOL OXIDASE SUBUNIT 2"/>
    <property type="match status" value="1"/>
</dbReference>
<dbReference type="OrthoDB" id="9776710at2"/>
<feature type="transmembrane region" description="Helical" evidence="12">
    <location>
        <begin position="12"/>
        <end position="38"/>
    </location>
</feature>
<proteinExistence type="inferred from homology"/>
<evidence type="ECO:0000256" key="7">
    <source>
        <dbReference type="ARBA" id="ARBA00022723"/>
    </source>
</evidence>
<dbReference type="PIRSF" id="PIRSF000267">
    <property type="entry name" value="Cyt_oxidse_sub2"/>
    <property type="match status" value="1"/>
</dbReference>
<keyword evidence="11 12" id="KW-0472">Membrane</keyword>
<keyword evidence="5" id="KW-0349">Heme</keyword>
<dbReference type="GO" id="GO:0009055">
    <property type="term" value="F:electron transfer activity"/>
    <property type="evidence" value="ECO:0007669"/>
    <property type="project" value="TreeGrafter"/>
</dbReference>
<evidence type="ECO:0000256" key="4">
    <source>
        <dbReference type="ARBA" id="ARBA00022475"/>
    </source>
</evidence>
<evidence type="ECO:0000256" key="5">
    <source>
        <dbReference type="ARBA" id="ARBA00022617"/>
    </source>
</evidence>
<evidence type="ECO:0000313" key="14">
    <source>
        <dbReference type="Proteomes" id="UP000185628"/>
    </source>
</evidence>
<evidence type="ECO:0000256" key="10">
    <source>
        <dbReference type="ARBA" id="ARBA00023004"/>
    </source>
</evidence>
<evidence type="ECO:0000256" key="8">
    <source>
        <dbReference type="ARBA" id="ARBA00022982"/>
    </source>
</evidence>
<evidence type="ECO:0000256" key="2">
    <source>
        <dbReference type="ARBA" id="ARBA00007543"/>
    </source>
</evidence>
<feature type="transmembrane region" description="Helical" evidence="12">
    <location>
        <begin position="184"/>
        <end position="208"/>
    </location>
</feature>
<dbReference type="RefSeq" id="WP_073715907.1">
    <property type="nucleotide sequence ID" value="NZ_MQVR01000010.1"/>
</dbReference>
<feature type="transmembrane region" description="Helical" evidence="12">
    <location>
        <begin position="229"/>
        <end position="246"/>
    </location>
</feature>
<comment type="caution">
    <text evidence="13">The sequence shown here is derived from an EMBL/GenBank/DDBJ whole genome shotgun (WGS) entry which is preliminary data.</text>
</comment>
<keyword evidence="7" id="KW-0479">Metal-binding</keyword>
<dbReference type="GO" id="GO:0019646">
    <property type="term" value="P:aerobic electron transport chain"/>
    <property type="evidence" value="ECO:0007669"/>
    <property type="project" value="TreeGrafter"/>
</dbReference>
<evidence type="ECO:0000256" key="1">
    <source>
        <dbReference type="ARBA" id="ARBA00004651"/>
    </source>
</evidence>
<keyword evidence="9 12" id="KW-1133">Transmembrane helix</keyword>
<reference evidence="14" key="1">
    <citation type="submission" date="2016-12" db="EMBL/GenBank/DDBJ databases">
        <authorList>
            <person name="Meng X."/>
        </authorList>
    </citation>
    <scope>NUCLEOTIDE SEQUENCE [LARGE SCALE GENOMIC DNA]</scope>
    <source>
        <strain evidence="14">DSM 19116</strain>
    </source>
</reference>
<keyword evidence="10" id="KW-0408">Iron</keyword>
<dbReference type="Proteomes" id="UP000185628">
    <property type="component" value="Unassembled WGS sequence"/>
</dbReference>